<comment type="caution">
    <text evidence="5">The sequence shown here is derived from an EMBL/GenBank/DDBJ whole genome shotgun (WGS) entry which is preliminary data.</text>
</comment>
<evidence type="ECO:0000256" key="3">
    <source>
        <dbReference type="ARBA" id="ARBA00023251"/>
    </source>
</evidence>
<proteinExistence type="inferred from homology"/>
<evidence type="ECO:0000259" key="4">
    <source>
        <dbReference type="PROSITE" id="PS51819"/>
    </source>
</evidence>
<dbReference type="InterPro" id="IPR004360">
    <property type="entry name" value="Glyas_Fos-R_dOase_dom"/>
</dbReference>
<reference evidence="5 6" key="1">
    <citation type="submission" date="2019-06" db="EMBL/GenBank/DDBJ databases">
        <title>New taxonomy in bacterial strain CC-CFT640, isolated from vineyard.</title>
        <authorList>
            <person name="Lin S.-Y."/>
            <person name="Tsai C.-F."/>
            <person name="Young C.-C."/>
        </authorList>
    </citation>
    <scope>NUCLEOTIDE SEQUENCE [LARGE SCALE GENOMIC DNA]</scope>
    <source>
        <strain evidence="5 6">CC-CFT640</strain>
    </source>
</reference>
<keyword evidence="6" id="KW-1185">Reference proteome</keyword>
<dbReference type="GO" id="GO:0046677">
    <property type="term" value="P:response to antibiotic"/>
    <property type="evidence" value="ECO:0007669"/>
    <property type="project" value="UniProtKB-KW"/>
</dbReference>
<organism evidence="5 6">
    <name type="scientific">Vineibacter terrae</name>
    <dbReference type="NCBI Taxonomy" id="2586908"/>
    <lineage>
        <taxon>Bacteria</taxon>
        <taxon>Pseudomonadati</taxon>
        <taxon>Pseudomonadota</taxon>
        <taxon>Alphaproteobacteria</taxon>
        <taxon>Hyphomicrobiales</taxon>
        <taxon>Vineibacter</taxon>
    </lineage>
</organism>
<dbReference type="AlphaFoldDB" id="A0A5C8PJM1"/>
<dbReference type="PROSITE" id="PS51819">
    <property type="entry name" value="VOC"/>
    <property type="match status" value="1"/>
</dbReference>
<feature type="domain" description="VOC" evidence="4">
    <location>
        <begin position="10"/>
        <end position="124"/>
    </location>
</feature>
<dbReference type="OrthoDB" id="9791602at2"/>
<dbReference type="Pfam" id="PF00903">
    <property type="entry name" value="Glyoxalase"/>
    <property type="match status" value="1"/>
</dbReference>
<dbReference type="RefSeq" id="WP_147848625.1">
    <property type="nucleotide sequence ID" value="NZ_VDUZ01000022.1"/>
</dbReference>
<sequence>MEPTTPAPKMVGAATVLAVRDVAASTAYYRDALGFAVTFQYGQMTYYVCLCRDDVLLHLLAVGGDVRLPGQGGLCVFVSDVDAMHGELKARGARVIKAPADYAYGMRDFDVTDLDGNRITFGMASQDAGQQATEG</sequence>
<protein>
    <recommendedName>
        <fullName evidence="2">Bleomycin resistance protein</fullName>
    </recommendedName>
</protein>
<keyword evidence="3" id="KW-0046">Antibiotic resistance</keyword>
<evidence type="ECO:0000313" key="5">
    <source>
        <dbReference type="EMBL" id="TXL73830.1"/>
    </source>
</evidence>
<dbReference type="InterPro" id="IPR029068">
    <property type="entry name" value="Glyas_Bleomycin-R_OHBP_Dase"/>
</dbReference>
<dbReference type="InterPro" id="IPR000335">
    <property type="entry name" value="Bleomycin-R"/>
</dbReference>
<dbReference type="SUPFAM" id="SSF54593">
    <property type="entry name" value="Glyoxalase/Bleomycin resistance protein/Dihydroxybiphenyl dioxygenase"/>
    <property type="match status" value="1"/>
</dbReference>
<name>A0A5C8PJM1_9HYPH</name>
<evidence type="ECO:0000313" key="6">
    <source>
        <dbReference type="Proteomes" id="UP000321638"/>
    </source>
</evidence>
<dbReference type="CDD" id="cd08349">
    <property type="entry name" value="BLMA_like"/>
    <property type="match status" value="1"/>
</dbReference>
<comment type="similarity">
    <text evidence="1">Belongs to the bleomycin resistance protein family.</text>
</comment>
<accession>A0A5C8PJM1</accession>
<dbReference type="Gene3D" id="3.10.180.10">
    <property type="entry name" value="2,3-Dihydroxybiphenyl 1,2-Dioxygenase, domain 1"/>
    <property type="match status" value="1"/>
</dbReference>
<gene>
    <name evidence="5" type="ORF">FHP25_19445</name>
</gene>
<dbReference type="EMBL" id="VDUZ01000022">
    <property type="protein sequence ID" value="TXL73830.1"/>
    <property type="molecule type" value="Genomic_DNA"/>
</dbReference>
<evidence type="ECO:0000256" key="1">
    <source>
        <dbReference type="ARBA" id="ARBA00011051"/>
    </source>
</evidence>
<dbReference type="Proteomes" id="UP000321638">
    <property type="component" value="Unassembled WGS sequence"/>
</dbReference>
<dbReference type="InterPro" id="IPR037523">
    <property type="entry name" value="VOC_core"/>
</dbReference>
<evidence type="ECO:0000256" key="2">
    <source>
        <dbReference type="ARBA" id="ARBA00021572"/>
    </source>
</evidence>